<dbReference type="SUPFAM" id="SSF88723">
    <property type="entry name" value="PIN domain-like"/>
    <property type="match status" value="1"/>
</dbReference>
<evidence type="ECO:0000313" key="3">
    <source>
        <dbReference type="Proteomes" id="UP000003477"/>
    </source>
</evidence>
<dbReference type="EMBL" id="AESD01000002">
    <property type="protein sequence ID" value="EHJ15340.1"/>
    <property type="molecule type" value="Genomic_DNA"/>
</dbReference>
<proteinExistence type="predicted"/>
<dbReference type="PANTHER" id="PTHR34610">
    <property type="entry name" value="SSL7007 PROTEIN"/>
    <property type="match status" value="1"/>
</dbReference>
<accession>G5IXL2</accession>
<gene>
    <name evidence="2" type="ORF">CWATWH0003_0023</name>
</gene>
<sequence>MSKLRVVLDTNILISGLLFSPSTPQQVFDGVIAKENILISDDTFQELSQTLIRQKFDKYLSLEKRVKFISNLTKKAVIVNITERVNICRDPKDNKFLDLAISGNATHLVTGDKDLLELSAVRNTLIITPSQFLAVVGWVK</sequence>
<evidence type="ECO:0000259" key="1">
    <source>
        <dbReference type="SMART" id="SM00670"/>
    </source>
</evidence>
<protein>
    <recommendedName>
        <fullName evidence="1">PIN domain-containing protein</fullName>
    </recommendedName>
</protein>
<evidence type="ECO:0000313" key="2">
    <source>
        <dbReference type="EMBL" id="EHJ15340.1"/>
    </source>
</evidence>
<dbReference type="InterPro" id="IPR002850">
    <property type="entry name" value="PIN_toxin-like"/>
</dbReference>
<organism evidence="2 3">
    <name type="scientific">Crocosphaera watsonii WH 0003</name>
    <dbReference type="NCBI Taxonomy" id="423471"/>
    <lineage>
        <taxon>Bacteria</taxon>
        <taxon>Bacillati</taxon>
        <taxon>Cyanobacteriota</taxon>
        <taxon>Cyanophyceae</taxon>
        <taxon>Oscillatoriophycideae</taxon>
        <taxon>Chroococcales</taxon>
        <taxon>Aphanothecaceae</taxon>
        <taxon>Crocosphaera</taxon>
    </lineage>
</organism>
<dbReference type="Gene3D" id="3.40.50.1010">
    <property type="entry name" value="5'-nuclease"/>
    <property type="match status" value="1"/>
</dbReference>
<comment type="caution">
    <text evidence="2">The sequence shown here is derived from an EMBL/GenBank/DDBJ whole genome shotgun (WGS) entry which is preliminary data.</text>
</comment>
<dbReference type="InterPro" id="IPR029060">
    <property type="entry name" value="PIN-like_dom_sf"/>
</dbReference>
<dbReference type="Pfam" id="PF13470">
    <property type="entry name" value="PIN_3"/>
    <property type="match status" value="1"/>
</dbReference>
<dbReference type="Proteomes" id="UP000003477">
    <property type="component" value="Unassembled WGS sequence"/>
</dbReference>
<dbReference type="SMART" id="SM00670">
    <property type="entry name" value="PINc"/>
    <property type="match status" value="1"/>
</dbReference>
<dbReference type="PATRIC" id="fig|423471.3.peg.21"/>
<dbReference type="AlphaFoldDB" id="G5IXL2"/>
<reference evidence="2 3" key="1">
    <citation type="journal article" date="2011" name="Front. Microbiol.">
        <title>Two Strains of Crocosphaera watsonii with Highly Conserved Genomes are Distinguished by Strain-Specific Features.</title>
        <authorList>
            <person name="Bench S.R."/>
            <person name="Ilikchyan I.N."/>
            <person name="Tripp H.J."/>
            <person name="Zehr J.P."/>
        </authorList>
    </citation>
    <scope>NUCLEOTIDE SEQUENCE [LARGE SCALE GENOMIC DNA]</scope>
    <source>
        <strain evidence="2 3">WH 0003</strain>
    </source>
</reference>
<dbReference type="PANTHER" id="PTHR34610:SF4">
    <property type="entry name" value="SLL8027 PROTEIN"/>
    <property type="match status" value="1"/>
</dbReference>
<dbReference type="RefSeq" id="WP_007308717.1">
    <property type="nucleotide sequence ID" value="NZ_AESD01000002.1"/>
</dbReference>
<name>G5IXL2_CROWT</name>
<dbReference type="InterPro" id="IPR002716">
    <property type="entry name" value="PIN_dom"/>
</dbReference>
<dbReference type="NCBIfam" id="TIGR00305">
    <property type="entry name" value="putative toxin-antitoxin system toxin component, PIN family"/>
    <property type="match status" value="1"/>
</dbReference>
<feature type="domain" description="PIN" evidence="1">
    <location>
        <begin position="4"/>
        <end position="117"/>
    </location>
</feature>
<dbReference type="GeneID" id="88764016"/>